<evidence type="ECO:0008006" key="4">
    <source>
        <dbReference type="Google" id="ProtNLM"/>
    </source>
</evidence>
<evidence type="ECO:0000313" key="2">
    <source>
        <dbReference type="EMBL" id="MBP2047627.1"/>
    </source>
</evidence>
<protein>
    <recommendedName>
        <fullName evidence="4">Transposase</fullName>
    </recommendedName>
</protein>
<sequence length="142" mass="15586">MVLYLRWCLRTGRDWRVAATDMGLFMVWLKYVPAGAEDQQVVRGPGTQPVRGERRINKVLTAVRGFLAFAIGRDEAPPWILGQIYDLADSRDLPLEAQAEDARLTTGCGLSTGCTSLRRWSTGPPTSRPWPCSGPAGRPGTA</sequence>
<dbReference type="EMBL" id="JAGGLP010000001">
    <property type="protein sequence ID" value="MBP2047627.1"/>
    <property type="molecule type" value="Genomic_DNA"/>
</dbReference>
<feature type="region of interest" description="Disordered" evidence="1">
    <location>
        <begin position="119"/>
        <end position="142"/>
    </location>
</feature>
<accession>A0ABS4LK12</accession>
<proteinExistence type="predicted"/>
<dbReference type="RefSeq" id="WP_159400108.1">
    <property type="nucleotide sequence ID" value="NZ_CP016279.1"/>
</dbReference>
<gene>
    <name evidence="2" type="ORF">J2Z21_000549</name>
</gene>
<evidence type="ECO:0000313" key="3">
    <source>
        <dbReference type="Proteomes" id="UP001519309"/>
    </source>
</evidence>
<name>A0ABS4LK12_9ACTN</name>
<organism evidence="2 3">
    <name type="scientific">Streptomyces griseochromogenes</name>
    <dbReference type="NCBI Taxonomy" id="68214"/>
    <lineage>
        <taxon>Bacteria</taxon>
        <taxon>Bacillati</taxon>
        <taxon>Actinomycetota</taxon>
        <taxon>Actinomycetes</taxon>
        <taxon>Kitasatosporales</taxon>
        <taxon>Streptomycetaceae</taxon>
        <taxon>Streptomyces</taxon>
    </lineage>
</organism>
<keyword evidence="3" id="KW-1185">Reference proteome</keyword>
<reference evidence="2 3" key="1">
    <citation type="submission" date="2021-03" db="EMBL/GenBank/DDBJ databases">
        <title>Genomic Encyclopedia of Type Strains, Phase IV (KMG-IV): sequencing the most valuable type-strain genomes for metagenomic binning, comparative biology and taxonomic classification.</title>
        <authorList>
            <person name="Goeker M."/>
        </authorList>
    </citation>
    <scope>NUCLEOTIDE SEQUENCE [LARGE SCALE GENOMIC DNA]</scope>
    <source>
        <strain evidence="2 3">DSM 40499</strain>
    </source>
</reference>
<dbReference type="Proteomes" id="UP001519309">
    <property type="component" value="Unassembled WGS sequence"/>
</dbReference>
<evidence type="ECO:0000256" key="1">
    <source>
        <dbReference type="SAM" id="MobiDB-lite"/>
    </source>
</evidence>
<comment type="caution">
    <text evidence="2">The sequence shown here is derived from an EMBL/GenBank/DDBJ whole genome shotgun (WGS) entry which is preliminary data.</text>
</comment>